<dbReference type="Proteomes" id="UP001203338">
    <property type="component" value="Unassembled WGS sequence"/>
</dbReference>
<dbReference type="EMBL" id="JAMFLX010000002">
    <property type="protein sequence ID" value="MCL6268839.1"/>
    <property type="molecule type" value="Genomic_DNA"/>
</dbReference>
<reference evidence="2 3" key="1">
    <citation type="submission" date="2022-05" db="EMBL/GenBank/DDBJ databases">
        <authorList>
            <person name="Park J.-S."/>
        </authorList>
    </citation>
    <scope>NUCLEOTIDE SEQUENCE [LARGE SCALE GENOMIC DNA]</scope>
    <source>
        <strain evidence="2 3">2012CJ34-2</strain>
    </source>
</reference>
<keyword evidence="1" id="KW-0732">Signal</keyword>
<name>A0ABT0PBT7_9GAMM</name>
<feature type="chain" id="PRO_5047214518" evidence="1">
    <location>
        <begin position="29"/>
        <end position="330"/>
    </location>
</feature>
<protein>
    <submittedName>
        <fullName evidence="2">Uncharacterized protein</fullName>
    </submittedName>
</protein>
<gene>
    <name evidence="2" type="ORF">M3P05_02595</name>
</gene>
<accession>A0ABT0PBT7</accession>
<feature type="signal peptide" evidence="1">
    <location>
        <begin position="1"/>
        <end position="28"/>
    </location>
</feature>
<sequence length="330" mass="36339">MMKYLKSHANLQISILLFGLLCFMSAQATGWICEDGHISNLTTAICPKCGKDQLDSQLWNIPIDEILQPNASTASPLNLYKSCFEYIDSLRKSRSYQKRNSKIELKTPDANAFTRAITDQEKALMPTLLVLAHRQNPVSDDYESNLENLFEEVQAGRLPEVTDELNSSLGGDLKSALDILSKWMVAIDPAATALLEVAAKPTTQLLEPLDIKNDPAQDLVVIKDGIPAPYKIVRITGTGTAIQLYRSESTGDYSFHLGAISIKNLTASDLFGLFDYLQENSEFSEQQEQVNGLQLSPPARFQTEPITSDENPQAGSQIIKITNAGTGTLK</sequence>
<comment type="caution">
    <text evidence="2">The sequence shown here is derived from an EMBL/GenBank/DDBJ whole genome shotgun (WGS) entry which is preliminary data.</text>
</comment>
<evidence type="ECO:0000256" key="1">
    <source>
        <dbReference type="SAM" id="SignalP"/>
    </source>
</evidence>
<organism evidence="2 3">
    <name type="scientific">Parendozoicomonas callyspongiae</name>
    <dbReference type="NCBI Taxonomy" id="2942213"/>
    <lineage>
        <taxon>Bacteria</taxon>
        <taxon>Pseudomonadati</taxon>
        <taxon>Pseudomonadota</taxon>
        <taxon>Gammaproteobacteria</taxon>
        <taxon>Oceanospirillales</taxon>
        <taxon>Endozoicomonadaceae</taxon>
        <taxon>Parendozoicomonas</taxon>
    </lineage>
</organism>
<evidence type="ECO:0000313" key="2">
    <source>
        <dbReference type="EMBL" id="MCL6268839.1"/>
    </source>
</evidence>
<proteinExistence type="predicted"/>
<evidence type="ECO:0000313" key="3">
    <source>
        <dbReference type="Proteomes" id="UP001203338"/>
    </source>
</evidence>
<dbReference type="RefSeq" id="WP_249697669.1">
    <property type="nucleotide sequence ID" value="NZ_JAMFLX010000002.1"/>
</dbReference>
<keyword evidence="3" id="KW-1185">Reference proteome</keyword>